<evidence type="ECO:0000259" key="1">
    <source>
        <dbReference type="Pfam" id="PF20700"/>
    </source>
</evidence>
<dbReference type="OrthoDB" id="6431392at2759"/>
<gene>
    <name evidence="2" type="ORF">FWK35_00033334</name>
</gene>
<dbReference type="CDD" id="cd22343">
    <property type="entry name" value="PDDEXK_lambda_exonuclease-like"/>
    <property type="match status" value="1"/>
</dbReference>
<proteinExistence type="predicted"/>
<dbReference type="InterPro" id="IPR011335">
    <property type="entry name" value="Restrct_endonuc-II-like"/>
</dbReference>
<dbReference type="Gene3D" id="3.90.320.10">
    <property type="match status" value="1"/>
</dbReference>
<name>A0A6G0W1V5_APHCR</name>
<dbReference type="Pfam" id="PF20700">
    <property type="entry name" value="Mutator"/>
    <property type="match status" value="1"/>
</dbReference>
<dbReference type="SUPFAM" id="SSF52980">
    <property type="entry name" value="Restriction endonuclease-like"/>
    <property type="match status" value="1"/>
</dbReference>
<keyword evidence="3" id="KW-1185">Reference proteome</keyword>
<reference evidence="2 3" key="1">
    <citation type="submission" date="2019-08" db="EMBL/GenBank/DDBJ databases">
        <title>Whole genome of Aphis craccivora.</title>
        <authorList>
            <person name="Voronova N.V."/>
            <person name="Shulinski R.S."/>
            <person name="Bandarenka Y.V."/>
            <person name="Zhorov D.G."/>
            <person name="Warner D."/>
        </authorList>
    </citation>
    <scope>NUCLEOTIDE SEQUENCE [LARGE SCALE GENOMIC DNA]</scope>
    <source>
        <strain evidence="2">180601</strain>
        <tissue evidence="2">Whole Body</tissue>
    </source>
</reference>
<evidence type="ECO:0000313" key="2">
    <source>
        <dbReference type="EMBL" id="KAF0715327.1"/>
    </source>
</evidence>
<dbReference type="PANTHER" id="PTHR46609">
    <property type="entry name" value="EXONUCLEASE, PHAGE-TYPE/RECB, C-TERMINAL DOMAIN-CONTAINING PROTEIN"/>
    <property type="match status" value="1"/>
</dbReference>
<dbReference type="GO" id="GO:0006281">
    <property type="term" value="P:DNA repair"/>
    <property type="evidence" value="ECO:0007669"/>
    <property type="project" value="UniProtKB-ARBA"/>
</dbReference>
<comment type="caution">
    <text evidence="2">The sequence shown here is derived from an EMBL/GenBank/DDBJ whole genome shotgun (WGS) entry which is preliminary data.</text>
</comment>
<dbReference type="EMBL" id="VUJU01010205">
    <property type="protein sequence ID" value="KAF0715327.1"/>
    <property type="molecule type" value="Genomic_DNA"/>
</dbReference>
<dbReference type="Proteomes" id="UP000478052">
    <property type="component" value="Unassembled WGS sequence"/>
</dbReference>
<dbReference type="InterPro" id="IPR011604">
    <property type="entry name" value="PDDEXK-like_dom_sf"/>
</dbReference>
<dbReference type="PANTHER" id="PTHR46609:SF8">
    <property type="entry name" value="YQAJ VIRAL RECOMBINASE DOMAIN-CONTAINING PROTEIN"/>
    <property type="match status" value="1"/>
</dbReference>
<dbReference type="AlphaFoldDB" id="A0A6G0W1V5"/>
<organism evidence="2 3">
    <name type="scientific">Aphis craccivora</name>
    <name type="common">Cowpea aphid</name>
    <dbReference type="NCBI Taxonomy" id="307492"/>
    <lineage>
        <taxon>Eukaryota</taxon>
        <taxon>Metazoa</taxon>
        <taxon>Ecdysozoa</taxon>
        <taxon>Arthropoda</taxon>
        <taxon>Hexapoda</taxon>
        <taxon>Insecta</taxon>
        <taxon>Pterygota</taxon>
        <taxon>Neoptera</taxon>
        <taxon>Paraneoptera</taxon>
        <taxon>Hemiptera</taxon>
        <taxon>Sternorrhyncha</taxon>
        <taxon>Aphidomorpha</taxon>
        <taxon>Aphidoidea</taxon>
        <taxon>Aphididae</taxon>
        <taxon>Aphidini</taxon>
        <taxon>Aphis</taxon>
        <taxon>Aphis</taxon>
    </lineage>
</organism>
<evidence type="ECO:0000313" key="3">
    <source>
        <dbReference type="Proteomes" id="UP000478052"/>
    </source>
</evidence>
<accession>A0A6G0W1V5</accession>
<feature type="domain" description="Mutator-like transposase" evidence="1">
    <location>
        <begin position="101"/>
        <end position="252"/>
    </location>
</feature>
<dbReference type="InterPro" id="IPR049012">
    <property type="entry name" value="Mutator_transp_dom"/>
</dbReference>
<sequence>MGKDWRYGRKARRKLSAPKIKKHRLQNLQNKKSDIHNNCGDQENTHLPESKNVLTDNNIELTTVTRDDDQTVIVAERENKNSYTGEKSFNSTIPVEVKCSGRRLVDIMFLFDSIKNIDHHPFDCTFRNLTFIKETRNGFFSEFVFMCNFCNKQEVITNEDPNSMTLNSAIVAGIVNTGQGYTQLDTFSAFLNMPNMSNSSYQKIHNDLIKCTENAALEAMEIAGKEEARIAIEENNVNEDRIPLVTVVADAGLFIHKTLHYLAASPDGLINEDSILEIKCPSSIKEYTPQEAVALKKIKCMTDCEGKLVLKKSDNYYFQVQGQLNIAEKKYCYFVVWTPKGFVVDKIPRDESFWKTKIEPFVTRFYMESLLPEMINSRFDRGLPIRSGTSDKPDNS</sequence>
<protein>
    <submittedName>
        <fullName evidence="2">YqaJ domain-containing protein</fullName>
    </submittedName>
</protein>
<dbReference type="InterPro" id="IPR051703">
    <property type="entry name" value="NF-kappa-B_Signaling_Reg"/>
</dbReference>